<dbReference type="InterPro" id="IPR003594">
    <property type="entry name" value="HATPase_dom"/>
</dbReference>
<dbReference type="InterPro" id="IPR000673">
    <property type="entry name" value="Sig_transdc_resp-reg_Me-estase"/>
</dbReference>
<dbReference type="PROSITE" id="PS50113">
    <property type="entry name" value="PAC"/>
    <property type="match status" value="2"/>
</dbReference>
<dbReference type="InterPro" id="IPR022641">
    <property type="entry name" value="CheR_N"/>
</dbReference>
<sequence length="1353" mass="155318">MTEQNSRSDINKTLEKSANIFPVVGVGASAGGLAAFKAFLQAIPEDSGMAYVLVQHLDPGHNSLLPELLQKATEIPVKEITDEVKVEPNTIYIIPSNKALMSNDGTLELSPRTDKTDKSLHLPIDLFFKSLAEVHGSHSIGVVLTGNGQDGTAGLKSIKEAGGITFAQETESAEYAAMPKSAITEGVVDFVLPPNEIPSKIIEVVERIYKNVGEEKQIQEEDGKVLKQILALLRVRKETNFTYYKQTTIRRRILRRMALSNNKSPLEYLNFLRENSSEQDVLHQDLLIPVTEFFRDMDVFSNLCAKVFPLIHEERKKDEAIRIWVAGCSTGQEAYSLAMCLLEFLGDGHSKEKIQIFATDISEKAIAKARSGIYKKSEMENLSSDRVKRFFNRVDSEYQIKKEVREMCVFAYHNFLQDPPFGKMNIITCRNVLIYMQPYLQKKALTTFHYALKKKGYLLLGKSETTSNAPDLFGPMEKKDKIFIRKDKRGNFMQVASRRNEDHFREFNNATKKENVRTDFQRTADDVILSKYTPAGVVIDEAMEIVHFRGRTGAYLEPQAGKPSLNLLRMAKTGLAFELRTIIHHVKKEQRALIKENIPLEEAEGQRFISIEAIPLPNLADPHFLILFHDPATDSRLSNIIRNSYKITADKEHTDERDLRIEQLEKDLAQAREDMRSITEDQEVTNEELQSANEELQSGSEELQTLNEELETSKEELQSTNEELISVNQELLGLNKNLTTARDFAVDILATVREPWVVLDKDLRIRSGNNTFYKTFNTNETEVEDKFLFDFKNKQWNIPRLRKLLEKILQEKSIISNYEITHDFPGLGERTMVINAREIRREEGGEKLILLVFGDITDRRIAEKSLEKSEIKFRLLAETIPQLMWITNQEGKFEYFNPKWNQYTGSTPGESVQDKWLNFVHPDDLHEVLETWNKSLQTGELFSMEYRLKSTEGVYNWFLAKALPLYNAEGEIVKWFGSYTNIELQKEAQEALKKNVEHFRELAELVPEKVTHADAEGNMVYYNKSWLDYTGLSHEELVKSGWMKLLHPDEKKEVQHKWKKSMKTGCKFETELRCIGRKGEYEWHLFRAVPVRDERGKIKQWIGATTQIENIKEEEKRKEGFLQLVSHELKTPVTSIKGYVQLLLRILEEEKNQSLNALPLKNSLERIDDQIGRLTRLISEMLDLSRIEDNRLQFKKENFSLNKLVENTVKDISSTSTVHHINLHQELKYTVNADKDRIGQVIINFITNAIKYSPENKGVEVIIHETEDHKVAVSVKDKGIGIGPLDQKEIFKRFHRVAGKNEETYSGLGIGLFLAHEIIERHKGTISLESELGKGSVFTFVLPYKQKFSSEKS</sequence>
<dbReference type="SUPFAM" id="SSF52738">
    <property type="entry name" value="Methylesterase CheB, C-terminal domain"/>
    <property type="match status" value="1"/>
</dbReference>
<feature type="active site" evidence="8">
    <location>
        <position position="56"/>
    </location>
</feature>
<feature type="domain" description="PAC" evidence="12">
    <location>
        <begin position="942"/>
        <end position="994"/>
    </location>
</feature>
<dbReference type="InterPro" id="IPR035965">
    <property type="entry name" value="PAS-like_dom_sf"/>
</dbReference>
<feature type="domain" description="Histidine kinase" evidence="10">
    <location>
        <begin position="1124"/>
        <end position="1346"/>
    </location>
</feature>
<dbReference type="InterPro" id="IPR029063">
    <property type="entry name" value="SAM-dependent_MTases_sf"/>
</dbReference>
<dbReference type="CDD" id="cd02440">
    <property type="entry name" value="AdoMet_MTases"/>
    <property type="match status" value="1"/>
</dbReference>
<dbReference type="SUPFAM" id="SSF47757">
    <property type="entry name" value="Chemotaxis receptor methyltransferase CheR, N-terminal domain"/>
    <property type="match status" value="1"/>
</dbReference>
<dbReference type="FunFam" id="1.10.287.130:FF:000001">
    <property type="entry name" value="Two-component sensor histidine kinase"/>
    <property type="match status" value="1"/>
</dbReference>
<dbReference type="SMART" id="SM00387">
    <property type="entry name" value="HATPase_c"/>
    <property type="match status" value="1"/>
</dbReference>
<dbReference type="InterPro" id="IPR000780">
    <property type="entry name" value="CheR_MeTrfase"/>
</dbReference>
<dbReference type="Pfam" id="PF03705">
    <property type="entry name" value="CheR_N"/>
    <property type="match status" value="1"/>
</dbReference>
<dbReference type="CDD" id="cd00082">
    <property type="entry name" value="HisKA"/>
    <property type="match status" value="1"/>
</dbReference>
<dbReference type="InterPro" id="IPR001610">
    <property type="entry name" value="PAC"/>
</dbReference>
<evidence type="ECO:0000256" key="9">
    <source>
        <dbReference type="SAM" id="Coils"/>
    </source>
</evidence>
<dbReference type="GO" id="GO:0006935">
    <property type="term" value="P:chemotaxis"/>
    <property type="evidence" value="ECO:0007669"/>
    <property type="project" value="UniProtKB-UniRule"/>
</dbReference>
<feature type="domain" description="CheR-type methyltransferase" evidence="14">
    <location>
        <begin position="226"/>
        <end position="489"/>
    </location>
</feature>
<keyword evidence="6" id="KW-0902">Two-component regulatory system</keyword>
<dbReference type="RefSeq" id="WP_189603951.1">
    <property type="nucleotide sequence ID" value="NZ_BMXB01000003.1"/>
</dbReference>
<dbReference type="GO" id="GO:0000156">
    <property type="term" value="F:phosphorelay response regulator activity"/>
    <property type="evidence" value="ECO:0007669"/>
    <property type="project" value="InterPro"/>
</dbReference>
<dbReference type="Pfam" id="PF08447">
    <property type="entry name" value="PAS_3"/>
    <property type="match status" value="2"/>
</dbReference>
<dbReference type="GO" id="GO:0008984">
    <property type="term" value="F:protein-glutamate methylesterase activity"/>
    <property type="evidence" value="ECO:0007669"/>
    <property type="project" value="InterPro"/>
</dbReference>
<dbReference type="PROSITE" id="PS50122">
    <property type="entry name" value="CHEB"/>
    <property type="match status" value="1"/>
</dbReference>
<feature type="domain" description="PAS" evidence="11">
    <location>
        <begin position="995"/>
        <end position="1065"/>
    </location>
</feature>
<evidence type="ECO:0000259" key="14">
    <source>
        <dbReference type="PROSITE" id="PS50123"/>
    </source>
</evidence>
<dbReference type="CDD" id="cd16434">
    <property type="entry name" value="CheB-CheR_fusion"/>
    <property type="match status" value="1"/>
</dbReference>
<evidence type="ECO:0000256" key="8">
    <source>
        <dbReference type="PROSITE-ProRule" id="PRU00050"/>
    </source>
</evidence>
<dbReference type="FunFam" id="3.30.565.10:FF:000006">
    <property type="entry name" value="Sensor histidine kinase WalK"/>
    <property type="match status" value="1"/>
</dbReference>
<comment type="catalytic activity">
    <reaction evidence="1">
        <text>ATP + protein L-histidine = ADP + protein N-phospho-L-histidine.</text>
        <dbReference type="EC" id="2.7.13.3"/>
    </reaction>
</comment>
<dbReference type="SUPFAM" id="SSF55874">
    <property type="entry name" value="ATPase domain of HSP90 chaperone/DNA topoisomerase II/histidine kinase"/>
    <property type="match status" value="1"/>
</dbReference>
<dbReference type="SMART" id="SM00388">
    <property type="entry name" value="HisKA"/>
    <property type="match status" value="1"/>
</dbReference>
<dbReference type="Pfam" id="PF08448">
    <property type="entry name" value="PAS_4"/>
    <property type="match status" value="1"/>
</dbReference>
<dbReference type="InterPro" id="IPR050903">
    <property type="entry name" value="Bact_Chemotaxis_MeTrfase"/>
</dbReference>
<feature type="domain" description="CheB-type methylesterase" evidence="13">
    <location>
        <begin position="20"/>
        <end position="208"/>
    </location>
</feature>
<organism evidence="15 16">
    <name type="scientific">Salinimicrobium marinum</name>
    <dbReference type="NCBI Taxonomy" id="680283"/>
    <lineage>
        <taxon>Bacteria</taxon>
        <taxon>Pseudomonadati</taxon>
        <taxon>Bacteroidota</taxon>
        <taxon>Flavobacteriia</taxon>
        <taxon>Flavobacteriales</taxon>
        <taxon>Flavobacteriaceae</taxon>
        <taxon>Salinimicrobium</taxon>
    </lineage>
</organism>
<reference evidence="15" key="1">
    <citation type="journal article" date="2014" name="Int. J. Syst. Evol. Microbiol.">
        <title>Complete genome sequence of Corynebacterium casei LMG S-19264T (=DSM 44701T), isolated from a smear-ripened cheese.</title>
        <authorList>
            <consortium name="US DOE Joint Genome Institute (JGI-PGF)"/>
            <person name="Walter F."/>
            <person name="Albersmeier A."/>
            <person name="Kalinowski J."/>
            <person name="Ruckert C."/>
        </authorList>
    </citation>
    <scope>NUCLEOTIDE SEQUENCE</scope>
    <source>
        <strain evidence="15">KCTC 12719</strain>
    </source>
</reference>
<name>A0A918SDB9_9FLAO</name>
<dbReference type="Proteomes" id="UP000610456">
    <property type="component" value="Unassembled WGS sequence"/>
</dbReference>
<dbReference type="Pfam" id="PF00512">
    <property type="entry name" value="HisKA"/>
    <property type="match status" value="1"/>
</dbReference>
<dbReference type="CDD" id="cd00130">
    <property type="entry name" value="PAS"/>
    <property type="match status" value="2"/>
</dbReference>
<reference evidence="15" key="2">
    <citation type="submission" date="2020-09" db="EMBL/GenBank/DDBJ databases">
        <authorList>
            <person name="Sun Q."/>
            <person name="Kim S."/>
        </authorList>
    </citation>
    <scope>NUCLEOTIDE SEQUENCE</scope>
    <source>
        <strain evidence="15">KCTC 12719</strain>
    </source>
</reference>
<dbReference type="PROSITE" id="PS50123">
    <property type="entry name" value="CHER"/>
    <property type="match status" value="1"/>
</dbReference>
<keyword evidence="9" id="KW-0175">Coiled coil</keyword>
<evidence type="ECO:0000259" key="10">
    <source>
        <dbReference type="PROSITE" id="PS50109"/>
    </source>
</evidence>
<dbReference type="Gene3D" id="3.40.50.150">
    <property type="entry name" value="Vaccinia Virus protein VP39"/>
    <property type="match status" value="1"/>
</dbReference>
<evidence type="ECO:0000256" key="7">
    <source>
        <dbReference type="ARBA" id="ARBA00023136"/>
    </source>
</evidence>
<accession>A0A918SDB9</accession>
<feature type="active site" evidence="8">
    <location>
        <position position="29"/>
    </location>
</feature>
<keyword evidence="3" id="KW-0597">Phosphoprotein</keyword>
<dbReference type="SMART" id="SM00138">
    <property type="entry name" value="MeTrc"/>
    <property type="match status" value="1"/>
</dbReference>
<dbReference type="InterPro" id="IPR035909">
    <property type="entry name" value="CheB_C"/>
</dbReference>
<comment type="caution">
    <text evidence="15">The sequence shown here is derived from an EMBL/GenBank/DDBJ whole genome shotgun (WGS) entry which is preliminary data.</text>
</comment>
<dbReference type="InterPro" id="IPR036890">
    <property type="entry name" value="HATPase_C_sf"/>
</dbReference>
<feature type="coiled-coil region" evidence="9">
    <location>
        <begin position="654"/>
        <end position="737"/>
    </location>
</feature>
<dbReference type="SUPFAM" id="SSF47384">
    <property type="entry name" value="Homodimeric domain of signal transducing histidine kinase"/>
    <property type="match status" value="1"/>
</dbReference>
<dbReference type="InterPro" id="IPR003661">
    <property type="entry name" value="HisK_dim/P_dom"/>
</dbReference>
<keyword evidence="16" id="KW-1185">Reference proteome</keyword>
<dbReference type="Gene3D" id="3.30.565.10">
    <property type="entry name" value="Histidine kinase-like ATPase, C-terminal domain"/>
    <property type="match status" value="1"/>
</dbReference>
<dbReference type="PANTHER" id="PTHR24422:SF27">
    <property type="entry name" value="PROTEIN-GLUTAMATE O-METHYLTRANSFERASE"/>
    <property type="match status" value="1"/>
</dbReference>
<dbReference type="Gene3D" id="3.40.50.180">
    <property type="entry name" value="Methylesterase CheB, C-terminal domain"/>
    <property type="match status" value="1"/>
</dbReference>
<dbReference type="Gene3D" id="3.30.450.20">
    <property type="entry name" value="PAS domain"/>
    <property type="match status" value="3"/>
</dbReference>
<dbReference type="NCBIfam" id="TIGR00229">
    <property type="entry name" value="sensory_box"/>
    <property type="match status" value="2"/>
</dbReference>
<keyword evidence="7" id="KW-0472">Membrane</keyword>
<gene>
    <name evidence="15" type="ORF">GCM10007103_13400</name>
</gene>
<evidence type="ECO:0000259" key="12">
    <source>
        <dbReference type="PROSITE" id="PS50113"/>
    </source>
</evidence>
<dbReference type="InterPro" id="IPR000700">
    <property type="entry name" value="PAS-assoc_C"/>
</dbReference>
<dbReference type="InterPro" id="IPR013656">
    <property type="entry name" value="PAS_4"/>
</dbReference>
<evidence type="ECO:0000313" key="16">
    <source>
        <dbReference type="Proteomes" id="UP000610456"/>
    </source>
</evidence>
<dbReference type="InterPro" id="IPR013655">
    <property type="entry name" value="PAS_fold_3"/>
</dbReference>
<proteinExistence type="predicted"/>
<dbReference type="PROSITE" id="PS50112">
    <property type="entry name" value="PAS"/>
    <property type="match status" value="2"/>
</dbReference>
<dbReference type="InterPro" id="IPR005467">
    <property type="entry name" value="His_kinase_dom"/>
</dbReference>
<evidence type="ECO:0000256" key="3">
    <source>
        <dbReference type="ARBA" id="ARBA00022553"/>
    </source>
</evidence>
<dbReference type="InterPro" id="IPR036097">
    <property type="entry name" value="HisK_dim/P_sf"/>
</dbReference>
<protein>
    <recommendedName>
        <fullName evidence="2">histidine kinase</fullName>
        <ecNumber evidence="2">2.7.13.3</ecNumber>
    </recommendedName>
</protein>
<dbReference type="SMART" id="SM00086">
    <property type="entry name" value="PAC"/>
    <property type="match status" value="3"/>
</dbReference>
<dbReference type="EMBL" id="BMXB01000003">
    <property type="protein sequence ID" value="GHA33218.1"/>
    <property type="molecule type" value="Genomic_DNA"/>
</dbReference>
<evidence type="ECO:0000256" key="2">
    <source>
        <dbReference type="ARBA" id="ARBA00012438"/>
    </source>
</evidence>
<evidence type="ECO:0000256" key="1">
    <source>
        <dbReference type="ARBA" id="ARBA00000085"/>
    </source>
</evidence>
<dbReference type="PANTHER" id="PTHR24422">
    <property type="entry name" value="CHEMOTAXIS PROTEIN METHYLTRANSFERASE"/>
    <property type="match status" value="1"/>
</dbReference>
<dbReference type="InterPro" id="IPR000014">
    <property type="entry name" value="PAS"/>
</dbReference>
<keyword evidence="8" id="KW-0145">Chemotaxis</keyword>
<dbReference type="SUPFAM" id="SSF55785">
    <property type="entry name" value="PYP-like sensor domain (PAS domain)"/>
    <property type="match status" value="3"/>
</dbReference>
<dbReference type="GO" id="GO:0005737">
    <property type="term" value="C:cytoplasm"/>
    <property type="evidence" value="ECO:0007669"/>
    <property type="project" value="InterPro"/>
</dbReference>
<evidence type="ECO:0000259" key="13">
    <source>
        <dbReference type="PROSITE" id="PS50122"/>
    </source>
</evidence>
<evidence type="ECO:0000313" key="15">
    <source>
        <dbReference type="EMBL" id="GHA33218.1"/>
    </source>
</evidence>
<evidence type="ECO:0000256" key="5">
    <source>
        <dbReference type="ARBA" id="ARBA00022777"/>
    </source>
</evidence>
<keyword evidence="5" id="KW-0418">Kinase</keyword>
<evidence type="ECO:0000256" key="4">
    <source>
        <dbReference type="ARBA" id="ARBA00022679"/>
    </source>
</evidence>
<feature type="domain" description="PAC" evidence="12">
    <location>
        <begin position="1068"/>
        <end position="1120"/>
    </location>
</feature>
<dbReference type="GO" id="GO:0000155">
    <property type="term" value="F:phosphorelay sensor kinase activity"/>
    <property type="evidence" value="ECO:0007669"/>
    <property type="project" value="InterPro"/>
</dbReference>
<dbReference type="Pfam" id="PF01739">
    <property type="entry name" value="CheR"/>
    <property type="match status" value="1"/>
</dbReference>
<dbReference type="SUPFAM" id="SSF53335">
    <property type="entry name" value="S-adenosyl-L-methionine-dependent methyltransferases"/>
    <property type="match status" value="1"/>
</dbReference>
<dbReference type="SMART" id="SM00091">
    <property type="entry name" value="PAS"/>
    <property type="match status" value="3"/>
</dbReference>
<feature type="active site" evidence="8">
    <location>
        <position position="150"/>
    </location>
</feature>
<keyword evidence="8" id="KW-0378">Hydrolase</keyword>
<dbReference type="Pfam" id="PF01339">
    <property type="entry name" value="CheB_methylest"/>
    <property type="match status" value="1"/>
</dbReference>
<dbReference type="PRINTS" id="PR00996">
    <property type="entry name" value="CHERMTFRASE"/>
</dbReference>
<dbReference type="FunFam" id="3.30.450.20:FF:000099">
    <property type="entry name" value="Sensory box sensor histidine kinase"/>
    <property type="match status" value="2"/>
</dbReference>
<evidence type="ECO:0000259" key="11">
    <source>
        <dbReference type="PROSITE" id="PS50112"/>
    </source>
</evidence>
<feature type="domain" description="PAS" evidence="11">
    <location>
        <begin position="869"/>
        <end position="939"/>
    </location>
</feature>
<dbReference type="Pfam" id="PF02518">
    <property type="entry name" value="HATPase_c"/>
    <property type="match status" value="1"/>
</dbReference>
<dbReference type="EC" id="2.7.13.3" evidence="2"/>
<dbReference type="GO" id="GO:0008757">
    <property type="term" value="F:S-adenosylmethionine-dependent methyltransferase activity"/>
    <property type="evidence" value="ECO:0007669"/>
    <property type="project" value="InterPro"/>
</dbReference>
<keyword evidence="4" id="KW-0808">Transferase</keyword>
<dbReference type="Gene3D" id="1.10.287.130">
    <property type="match status" value="1"/>
</dbReference>
<evidence type="ECO:0000256" key="6">
    <source>
        <dbReference type="ARBA" id="ARBA00023012"/>
    </source>
</evidence>
<dbReference type="InterPro" id="IPR022642">
    <property type="entry name" value="CheR_C"/>
</dbReference>
<dbReference type="PROSITE" id="PS50109">
    <property type="entry name" value="HIS_KIN"/>
    <property type="match status" value="1"/>
</dbReference>